<dbReference type="Gene3D" id="3.30.750.24">
    <property type="entry name" value="STAS domain"/>
    <property type="match status" value="1"/>
</dbReference>
<feature type="compositionally biased region" description="Basic residues" evidence="1">
    <location>
        <begin position="1"/>
        <end position="11"/>
    </location>
</feature>
<name>A0AAU2A7R0_9ACTN</name>
<reference evidence="3" key="1">
    <citation type="submission" date="2022-10" db="EMBL/GenBank/DDBJ databases">
        <title>The complete genomes of actinobacterial strains from the NBC collection.</title>
        <authorList>
            <person name="Joergensen T.S."/>
            <person name="Alvarez Arevalo M."/>
            <person name="Sterndorff E.B."/>
            <person name="Faurdal D."/>
            <person name="Vuksanovic O."/>
            <person name="Mourched A.-S."/>
            <person name="Charusanti P."/>
            <person name="Shaw S."/>
            <person name="Blin K."/>
            <person name="Weber T."/>
        </authorList>
    </citation>
    <scope>NUCLEOTIDE SEQUENCE</scope>
    <source>
        <strain evidence="3">NBC_00093</strain>
    </source>
</reference>
<evidence type="ECO:0000313" key="3">
    <source>
        <dbReference type="EMBL" id="WTT19828.1"/>
    </source>
</evidence>
<accession>A0AAU2A7R0</accession>
<proteinExistence type="predicted"/>
<feature type="region of interest" description="Disordered" evidence="1">
    <location>
        <begin position="1"/>
        <end position="21"/>
    </location>
</feature>
<protein>
    <submittedName>
        <fullName evidence="3">STAS domain-containing protein</fullName>
    </submittedName>
</protein>
<dbReference type="AlphaFoldDB" id="A0AAU2A7R0"/>
<dbReference type="EMBL" id="CP108222">
    <property type="protein sequence ID" value="WTT19828.1"/>
    <property type="molecule type" value="Genomic_DNA"/>
</dbReference>
<dbReference type="PROSITE" id="PS50801">
    <property type="entry name" value="STAS"/>
    <property type="match status" value="1"/>
</dbReference>
<dbReference type="InterPro" id="IPR002645">
    <property type="entry name" value="STAS_dom"/>
</dbReference>
<feature type="domain" description="STAS" evidence="2">
    <location>
        <begin position="24"/>
        <end position="118"/>
    </location>
</feature>
<organism evidence="3">
    <name type="scientific">Streptomyces sp. NBC_00093</name>
    <dbReference type="NCBI Taxonomy" id="2975649"/>
    <lineage>
        <taxon>Bacteria</taxon>
        <taxon>Bacillati</taxon>
        <taxon>Actinomycetota</taxon>
        <taxon>Actinomycetes</taxon>
        <taxon>Kitasatosporales</taxon>
        <taxon>Streptomycetaceae</taxon>
        <taxon>Streptomyces</taxon>
    </lineage>
</organism>
<dbReference type="InterPro" id="IPR036513">
    <property type="entry name" value="STAS_dom_sf"/>
</dbReference>
<gene>
    <name evidence="3" type="ORF">OHA22_32040</name>
</gene>
<dbReference type="SUPFAM" id="SSF52091">
    <property type="entry name" value="SpoIIaa-like"/>
    <property type="match status" value="1"/>
</dbReference>
<dbReference type="Pfam" id="PF01740">
    <property type="entry name" value="STAS"/>
    <property type="match status" value="1"/>
</dbReference>
<sequence>MRFFPFRHRDRPRPMPQRPHGHEVVRLHGDLDVRSAAATGRRLGRLIDSGPEVLEVDLTDVPHLSPDGCAALFTALRAARARGARLVLTHANEQVRGILWQTGLTRALAEGEGNDSTE</sequence>
<evidence type="ECO:0000256" key="1">
    <source>
        <dbReference type="SAM" id="MobiDB-lite"/>
    </source>
</evidence>
<evidence type="ECO:0000259" key="2">
    <source>
        <dbReference type="PROSITE" id="PS50801"/>
    </source>
</evidence>
<dbReference type="CDD" id="cd07043">
    <property type="entry name" value="STAS_anti-anti-sigma_factors"/>
    <property type="match status" value="1"/>
</dbReference>